<dbReference type="EMBL" id="FRXO01000006">
    <property type="protein sequence ID" value="SHO66577.1"/>
    <property type="molecule type" value="Genomic_DNA"/>
</dbReference>
<dbReference type="Pfam" id="PF00528">
    <property type="entry name" value="BPD_transp_1"/>
    <property type="match status" value="1"/>
</dbReference>
<dbReference type="PANTHER" id="PTHR43848">
    <property type="entry name" value="PUTRESCINE TRANSPORT SYSTEM PERMEASE PROTEIN POTI"/>
    <property type="match status" value="1"/>
</dbReference>
<dbReference type="Gene3D" id="1.10.3720.10">
    <property type="entry name" value="MetI-like"/>
    <property type="match status" value="1"/>
</dbReference>
<feature type="transmembrane region" description="Helical" evidence="8">
    <location>
        <begin position="132"/>
        <end position="155"/>
    </location>
</feature>
<evidence type="ECO:0000256" key="2">
    <source>
        <dbReference type="ARBA" id="ARBA00007069"/>
    </source>
</evidence>
<name>A0A1M7ZNX2_9HYPH</name>
<keyword evidence="4" id="KW-1003">Cell membrane</keyword>
<keyword evidence="3 8" id="KW-0813">Transport</keyword>
<dbReference type="STRING" id="1123029.SAMN02745172_03236"/>
<evidence type="ECO:0000313" key="11">
    <source>
        <dbReference type="Proteomes" id="UP000186406"/>
    </source>
</evidence>
<dbReference type="InterPro" id="IPR035906">
    <property type="entry name" value="MetI-like_sf"/>
</dbReference>
<comment type="subcellular location">
    <subcellularLocation>
        <location evidence="1 8">Cell membrane</location>
        <topology evidence="1 8">Multi-pass membrane protein</topology>
    </subcellularLocation>
</comment>
<reference evidence="10 11" key="1">
    <citation type="submission" date="2016-12" db="EMBL/GenBank/DDBJ databases">
        <authorList>
            <person name="Song W.-J."/>
            <person name="Kurnit D.M."/>
        </authorList>
    </citation>
    <scope>NUCLEOTIDE SEQUENCE [LARGE SCALE GENOMIC DNA]</scope>
    <source>
        <strain evidence="10 11">DSM 19599</strain>
    </source>
</reference>
<accession>A0A1M7ZNX2</accession>
<dbReference type="InterPro" id="IPR000515">
    <property type="entry name" value="MetI-like"/>
</dbReference>
<evidence type="ECO:0000259" key="9">
    <source>
        <dbReference type="PROSITE" id="PS50928"/>
    </source>
</evidence>
<feature type="transmembrane region" description="Helical" evidence="8">
    <location>
        <begin position="103"/>
        <end position="126"/>
    </location>
</feature>
<dbReference type="Proteomes" id="UP000186406">
    <property type="component" value="Unassembled WGS sequence"/>
</dbReference>
<dbReference type="AlphaFoldDB" id="A0A1M7ZNX2"/>
<feature type="transmembrane region" description="Helical" evidence="8">
    <location>
        <begin position="58"/>
        <end position="91"/>
    </location>
</feature>
<evidence type="ECO:0000256" key="8">
    <source>
        <dbReference type="RuleBase" id="RU363032"/>
    </source>
</evidence>
<evidence type="ECO:0000313" key="10">
    <source>
        <dbReference type="EMBL" id="SHO66577.1"/>
    </source>
</evidence>
<feature type="domain" description="ABC transmembrane type-1" evidence="9">
    <location>
        <begin position="68"/>
        <end position="255"/>
    </location>
</feature>
<evidence type="ECO:0000256" key="1">
    <source>
        <dbReference type="ARBA" id="ARBA00004651"/>
    </source>
</evidence>
<dbReference type="GO" id="GO:0055085">
    <property type="term" value="P:transmembrane transport"/>
    <property type="evidence" value="ECO:0007669"/>
    <property type="project" value="InterPro"/>
</dbReference>
<organism evidence="10 11">
    <name type="scientific">Pseudoxanthobacter soli DSM 19599</name>
    <dbReference type="NCBI Taxonomy" id="1123029"/>
    <lineage>
        <taxon>Bacteria</taxon>
        <taxon>Pseudomonadati</taxon>
        <taxon>Pseudomonadota</taxon>
        <taxon>Alphaproteobacteria</taxon>
        <taxon>Hyphomicrobiales</taxon>
        <taxon>Segnochrobactraceae</taxon>
        <taxon>Pseudoxanthobacter</taxon>
    </lineage>
</organism>
<dbReference type="InterPro" id="IPR051789">
    <property type="entry name" value="Bact_Polyamine_Transport"/>
</dbReference>
<keyword evidence="6 8" id="KW-1133">Transmembrane helix</keyword>
<proteinExistence type="inferred from homology"/>
<dbReference type="PROSITE" id="PS50928">
    <property type="entry name" value="ABC_TM1"/>
    <property type="match status" value="1"/>
</dbReference>
<evidence type="ECO:0000256" key="6">
    <source>
        <dbReference type="ARBA" id="ARBA00022989"/>
    </source>
</evidence>
<evidence type="ECO:0000256" key="4">
    <source>
        <dbReference type="ARBA" id="ARBA00022475"/>
    </source>
</evidence>
<evidence type="ECO:0000256" key="5">
    <source>
        <dbReference type="ARBA" id="ARBA00022692"/>
    </source>
</evidence>
<dbReference type="RefSeq" id="WP_073630527.1">
    <property type="nucleotide sequence ID" value="NZ_FRXO01000006.1"/>
</dbReference>
<evidence type="ECO:0000256" key="7">
    <source>
        <dbReference type="ARBA" id="ARBA00023136"/>
    </source>
</evidence>
<feature type="transmembrane region" description="Helical" evidence="8">
    <location>
        <begin position="236"/>
        <end position="256"/>
    </location>
</feature>
<protein>
    <submittedName>
        <fullName evidence="10">Spermidine/putrescine transport system permease protein</fullName>
    </submittedName>
</protein>
<evidence type="ECO:0000256" key="3">
    <source>
        <dbReference type="ARBA" id="ARBA00022448"/>
    </source>
</evidence>
<gene>
    <name evidence="10" type="ORF">SAMN02745172_03236</name>
</gene>
<keyword evidence="5 8" id="KW-0812">Transmembrane</keyword>
<dbReference type="SUPFAM" id="SSF161098">
    <property type="entry name" value="MetI-like"/>
    <property type="match status" value="1"/>
</dbReference>
<keyword evidence="7 8" id="KW-0472">Membrane</keyword>
<feature type="transmembrane region" description="Helical" evidence="8">
    <location>
        <begin position="12"/>
        <end position="38"/>
    </location>
</feature>
<dbReference type="PANTHER" id="PTHR43848:SF2">
    <property type="entry name" value="PUTRESCINE TRANSPORT SYSTEM PERMEASE PROTEIN POTI"/>
    <property type="match status" value="1"/>
</dbReference>
<dbReference type="GO" id="GO:0005886">
    <property type="term" value="C:plasma membrane"/>
    <property type="evidence" value="ECO:0007669"/>
    <property type="project" value="UniProtKB-SubCell"/>
</dbReference>
<dbReference type="CDD" id="cd06261">
    <property type="entry name" value="TM_PBP2"/>
    <property type="match status" value="1"/>
</dbReference>
<dbReference type="OrthoDB" id="9808399at2"/>
<sequence>MRKSRLERLVEIGLGLVAFAAFLVLYAPVGISALFSIVPIDRAGIHWNEATFAWYGRLAGNASVIGAVELTLAVGIISVALATVLALVLAFYVEWEGAIARRFVEVVVYLPFLMPPIITGLALLVFLDQLGISRGAATIVIGHTALVLAVLYRLVLTRLRALPRTLVEASADLGATRWQTFRHVLWPQLRSAVATGAVLALTLSFDETLITVFLAGDATTLPLRLWGMMRVGFTPEINALVTLVLVASIALALVVVGRLKSLGQMEET</sequence>
<comment type="similarity">
    <text evidence="2">Belongs to the binding-protein-dependent transport system permease family. CysTW subfamily.</text>
</comment>
<keyword evidence="11" id="KW-1185">Reference proteome</keyword>